<proteinExistence type="predicted"/>
<dbReference type="EMBL" id="CDSF01000125">
    <property type="protein sequence ID" value="CEP02371.1"/>
    <property type="molecule type" value="Genomic_DNA"/>
</dbReference>
<dbReference type="OrthoDB" id="5593155at2759"/>
<dbReference type="Gene3D" id="3.40.50.720">
    <property type="entry name" value="NAD(P)-binding Rossmann-like Domain"/>
    <property type="match status" value="1"/>
</dbReference>
<name>A0A0G4J501_PLABS</name>
<evidence type="ECO:0000313" key="1">
    <source>
        <dbReference type="EMBL" id="CEP02371.1"/>
    </source>
</evidence>
<dbReference type="Proteomes" id="UP000039324">
    <property type="component" value="Unassembled WGS sequence"/>
</dbReference>
<dbReference type="AlphaFoldDB" id="A0A0G4J501"/>
<dbReference type="SUPFAM" id="SSF51735">
    <property type="entry name" value="NAD(P)-binding Rossmann-fold domains"/>
    <property type="match status" value="1"/>
</dbReference>
<accession>A0A0G4J501</accession>
<protein>
    <submittedName>
        <fullName evidence="1">Uncharacterized protein</fullName>
    </submittedName>
</protein>
<evidence type="ECO:0000313" key="2">
    <source>
        <dbReference type="Proteomes" id="UP000039324"/>
    </source>
</evidence>
<dbReference type="InterPro" id="IPR036291">
    <property type="entry name" value="NAD(P)-bd_dom_sf"/>
</dbReference>
<reference evidence="1 2" key="1">
    <citation type="submission" date="2015-02" db="EMBL/GenBank/DDBJ databases">
        <authorList>
            <person name="Chooi Y.-H."/>
        </authorList>
    </citation>
    <scope>NUCLEOTIDE SEQUENCE [LARGE SCALE GENOMIC DNA]</scope>
    <source>
        <strain evidence="1">E3</strain>
    </source>
</reference>
<gene>
    <name evidence="1" type="ORF">PBRA_008955</name>
</gene>
<organism evidence="1 2">
    <name type="scientific">Plasmodiophora brassicae</name>
    <name type="common">Clubroot disease agent</name>
    <dbReference type="NCBI Taxonomy" id="37360"/>
    <lineage>
        <taxon>Eukaryota</taxon>
        <taxon>Sar</taxon>
        <taxon>Rhizaria</taxon>
        <taxon>Endomyxa</taxon>
        <taxon>Phytomyxea</taxon>
        <taxon>Plasmodiophorida</taxon>
        <taxon>Plasmodiophoridae</taxon>
        <taxon>Plasmodiophora</taxon>
    </lineage>
</organism>
<sequence>MASTLPVHTIIGANGAVGRSLKAHLAKRSTDLAVRTVSRSASSDPSHVSASCLDHDAIVAACAGSAVVYLVIGIEYNATVWERDWPVIMENVLDACAASKATLIFADNLYSYGATKEVLTTALPYTTSATPSRKALVRANLSRRIEAVAKAKTIPGYAIVRGSDFFGPLCTGLSHLGDYVVRPIMQGQKAQFIVPFDVYKHSITYDDDFGRCLCIAGTSTRALGRAWHVPNNDPLTFKQYVDIIAQVVEESGGPPASTVKVGRMMPPWLQAAVSPFVSFFRETRDMYQVCWDHDYIVDGSDFANEFAAEWGAPTPYKVGFKAVVDHYNTQK</sequence>
<keyword evidence="2" id="KW-1185">Reference proteome</keyword>